<dbReference type="Pfam" id="PF00291">
    <property type="entry name" value="PALP"/>
    <property type="match status" value="1"/>
</dbReference>
<dbReference type="InterPro" id="IPR011780">
    <property type="entry name" value="D_Ser_am_lyase"/>
</dbReference>
<dbReference type="Proteomes" id="UP001315967">
    <property type="component" value="Chromosome"/>
</dbReference>
<dbReference type="EC" id="4.3.1.18" evidence="4"/>
<keyword evidence="2 4" id="KW-0663">Pyridoxal phosphate</keyword>
<dbReference type="NCBIfam" id="TIGR02035">
    <property type="entry name" value="D_Ser_am_lyase"/>
    <property type="match status" value="1"/>
</dbReference>
<dbReference type="HAMAP" id="MF_01030">
    <property type="entry name" value="D_Ser_dehydrat"/>
    <property type="match status" value="1"/>
</dbReference>
<dbReference type="GO" id="GO:0008721">
    <property type="term" value="F:D-serine ammonia-lyase activity"/>
    <property type="evidence" value="ECO:0007669"/>
    <property type="project" value="UniProtKB-EC"/>
</dbReference>
<evidence type="ECO:0000313" key="6">
    <source>
        <dbReference type="EMBL" id="UUX34076.1"/>
    </source>
</evidence>
<reference evidence="6 7" key="1">
    <citation type="submission" date="2022-08" db="EMBL/GenBank/DDBJ databases">
        <title>Aerococcaceae sp. nov isolated from spoiled eye mask.</title>
        <authorList>
            <person name="Zhou G."/>
            <person name="Xie X.-B."/>
            <person name="Shi Q.-S."/>
            <person name="Wang Y.-S."/>
            <person name="Wen X."/>
            <person name="Peng H."/>
            <person name="Yang X.-J."/>
            <person name="Tao H.-B."/>
            <person name="Huang X.-M."/>
        </authorList>
    </citation>
    <scope>NUCLEOTIDE SEQUENCE [LARGE SCALE GENOMIC DNA]</scope>
    <source>
        <strain evidence="7">DM20194951</strain>
    </source>
</reference>
<sequence>MVEKLLSDYTINQWIEEKPILKSISQLENVFWLNPVKPDFESAMNRIHLSAKDVREAEQRLERFAPFIKVAFPETEESNGLIESSLDDISRIKKELELIYDTKIPGKLLLKRDDTLPIAGTIKARGAIYEVLKHAEHLALTEGLLDSIHEDYTLFASEAFKAFFNQYKLVVGTTGNLGISVGVMGAKLGFKATVHMSHDAKNWKKELLASRGVEVIEHPTNFTMAVERGRNQSNEDPRSYFVDDEHSLDLLLGYSVAARRLSKQLDTQNIIVDEEHPLFVYLPCGIGGSPGGITFGLKQLYGDHVHCFFAEPTHMPSMLLGLITQAYDGVSVIDFEINDKTIMDGLAVPRTSGFVARLLENFFSGGFTIQEEEANYWLAHMMDIEDIALEPAALAGLPGPTYLMTTRQGQEYIKQNQLETFMENATHIVWATGGSMVPESDRQVVYKAGKAIEPEVFIRKK</sequence>
<comment type="catalytic activity">
    <reaction evidence="4">
        <text>D-serine = pyruvate + NH4(+)</text>
        <dbReference type="Rhea" id="RHEA:13977"/>
        <dbReference type="ChEBI" id="CHEBI:15361"/>
        <dbReference type="ChEBI" id="CHEBI:28938"/>
        <dbReference type="ChEBI" id="CHEBI:35247"/>
        <dbReference type="EC" id="4.3.1.18"/>
    </reaction>
</comment>
<evidence type="ECO:0000256" key="1">
    <source>
        <dbReference type="ARBA" id="ARBA00001933"/>
    </source>
</evidence>
<dbReference type="PANTHER" id="PTHR48078">
    <property type="entry name" value="THREONINE DEHYDRATASE, MITOCHONDRIAL-RELATED"/>
    <property type="match status" value="1"/>
</dbReference>
<feature type="modified residue" description="N6-(pyridoxal phosphate)lysine" evidence="4">
    <location>
        <position position="123"/>
    </location>
</feature>
<comment type="similarity">
    <text evidence="4">Belongs to the serine/threonine dehydratase family. DsdA subfamily.</text>
</comment>
<dbReference type="InterPro" id="IPR001926">
    <property type="entry name" value="TrpB-like_PALP"/>
</dbReference>
<name>A0ABY5P5P5_9LACT</name>
<comment type="cofactor">
    <cofactor evidence="1 4">
        <name>pyridoxal 5'-phosphate</name>
        <dbReference type="ChEBI" id="CHEBI:597326"/>
    </cofactor>
</comment>
<keyword evidence="7" id="KW-1185">Reference proteome</keyword>
<evidence type="ECO:0000256" key="3">
    <source>
        <dbReference type="ARBA" id="ARBA00023239"/>
    </source>
</evidence>
<evidence type="ECO:0000256" key="2">
    <source>
        <dbReference type="ARBA" id="ARBA00022898"/>
    </source>
</evidence>
<dbReference type="InterPro" id="IPR050147">
    <property type="entry name" value="Ser/Thr_Dehydratase"/>
</dbReference>
<keyword evidence="3 4" id="KW-0456">Lyase</keyword>
<dbReference type="Gene3D" id="3.40.50.1100">
    <property type="match status" value="2"/>
</dbReference>
<dbReference type="PANTHER" id="PTHR48078:SF9">
    <property type="entry name" value="D-SERINE DEHYDRATASE"/>
    <property type="match status" value="1"/>
</dbReference>
<dbReference type="EMBL" id="CP102453">
    <property type="protein sequence ID" value="UUX34076.1"/>
    <property type="molecule type" value="Genomic_DNA"/>
</dbReference>
<dbReference type="SUPFAM" id="SSF53686">
    <property type="entry name" value="Tryptophan synthase beta subunit-like PLP-dependent enzymes"/>
    <property type="match status" value="1"/>
</dbReference>
<dbReference type="NCBIfam" id="NF002823">
    <property type="entry name" value="PRK02991.1"/>
    <property type="match status" value="1"/>
</dbReference>
<feature type="domain" description="Tryptophan synthase beta chain-like PALP" evidence="5">
    <location>
        <begin position="104"/>
        <end position="399"/>
    </location>
</feature>
<evidence type="ECO:0000313" key="7">
    <source>
        <dbReference type="Proteomes" id="UP001315967"/>
    </source>
</evidence>
<dbReference type="InterPro" id="IPR036052">
    <property type="entry name" value="TrpB-like_PALP_sf"/>
</dbReference>
<evidence type="ECO:0000256" key="4">
    <source>
        <dbReference type="HAMAP-Rule" id="MF_01030"/>
    </source>
</evidence>
<organism evidence="6 7">
    <name type="scientific">Fundicoccus culcitae</name>
    <dbReference type="NCBI Taxonomy" id="2969821"/>
    <lineage>
        <taxon>Bacteria</taxon>
        <taxon>Bacillati</taxon>
        <taxon>Bacillota</taxon>
        <taxon>Bacilli</taxon>
        <taxon>Lactobacillales</taxon>
        <taxon>Aerococcaceae</taxon>
        <taxon>Fundicoccus</taxon>
    </lineage>
</organism>
<gene>
    <name evidence="4" type="primary">dsdA</name>
    <name evidence="6" type="ORF">NRE15_14525</name>
</gene>
<protein>
    <recommendedName>
        <fullName evidence="4">Probable D-serine dehydratase</fullName>
        <ecNumber evidence="4">4.3.1.18</ecNumber>
    </recommendedName>
    <alternativeName>
        <fullName evidence="4">D-serine deaminase</fullName>
        <shortName evidence="4">DSD</shortName>
    </alternativeName>
</protein>
<evidence type="ECO:0000259" key="5">
    <source>
        <dbReference type="Pfam" id="PF00291"/>
    </source>
</evidence>
<dbReference type="RefSeq" id="WP_313793578.1">
    <property type="nucleotide sequence ID" value="NZ_CP102453.1"/>
</dbReference>
<accession>A0ABY5P5P5</accession>
<proteinExistence type="inferred from homology"/>